<organism evidence="8 9">
    <name type="scientific">Caerostris extrusa</name>
    <name type="common">Bark spider</name>
    <name type="synonym">Caerostris bankana</name>
    <dbReference type="NCBI Taxonomy" id="172846"/>
    <lineage>
        <taxon>Eukaryota</taxon>
        <taxon>Metazoa</taxon>
        <taxon>Ecdysozoa</taxon>
        <taxon>Arthropoda</taxon>
        <taxon>Chelicerata</taxon>
        <taxon>Arachnida</taxon>
        <taxon>Araneae</taxon>
        <taxon>Araneomorphae</taxon>
        <taxon>Entelegynae</taxon>
        <taxon>Araneoidea</taxon>
        <taxon>Araneidae</taxon>
        <taxon>Caerostris</taxon>
    </lineage>
</organism>
<dbReference type="GO" id="GO:0004693">
    <property type="term" value="F:cyclin-dependent protein serine/threonine kinase activity"/>
    <property type="evidence" value="ECO:0007669"/>
    <property type="project" value="TreeGrafter"/>
</dbReference>
<protein>
    <submittedName>
        <fullName evidence="8">Cyclin-dependent kinase 9</fullName>
    </submittedName>
</protein>
<accession>A0AAV4TKK0</accession>
<dbReference type="InterPro" id="IPR000719">
    <property type="entry name" value="Prot_kinase_dom"/>
</dbReference>
<evidence type="ECO:0000313" key="8">
    <source>
        <dbReference type="EMBL" id="GIY46624.1"/>
    </source>
</evidence>
<proteinExistence type="predicted"/>
<feature type="domain" description="Protein kinase" evidence="7">
    <location>
        <begin position="1"/>
        <end position="130"/>
    </location>
</feature>
<evidence type="ECO:0000256" key="1">
    <source>
        <dbReference type="ARBA" id="ARBA00004123"/>
    </source>
</evidence>
<name>A0AAV4TKK0_CAEEX</name>
<evidence type="ECO:0000259" key="7">
    <source>
        <dbReference type="PROSITE" id="PS50011"/>
    </source>
</evidence>
<dbReference type="Gene3D" id="1.10.510.10">
    <property type="entry name" value="Transferase(Phosphotransferase) domain 1"/>
    <property type="match status" value="1"/>
</dbReference>
<dbReference type="PANTHER" id="PTHR24056">
    <property type="entry name" value="CELL DIVISION PROTEIN KINASE"/>
    <property type="match status" value="1"/>
</dbReference>
<evidence type="ECO:0000256" key="2">
    <source>
        <dbReference type="ARBA" id="ARBA00022527"/>
    </source>
</evidence>
<keyword evidence="3" id="KW-0808">Transferase</keyword>
<keyword evidence="5 8" id="KW-0418">Kinase</keyword>
<dbReference type="Pfam" id="PF00069">
    <property type="entry name" value="Pkinase"/>
    <property type="match status" value="1"/>
</dbReference>
<dbReference type="SUPFAM" id="SSF56112">
    <property type="entry name" value="Protein kinase-like (PK-like)"/>
    <property type="match status" value="1"/>
</dbReference>
<dbReference type="EMBL" id="BPLR01011447">
    <property type="protein sequence ID" value="GIY46624.1"/>
    <property type="molecule type" value="Genomic_DNA"/>
</dbReference>
<keyword evidence="6" id="KW-0067">ATP-binding</keyword>
<gene>
    <name evidence="8" type="primary">CDK9</name>
    <name evidence="8" type="ORF">CEXT_433801</name>
</gene>
<dbReference type="InterPro" id="IPR050108">
    <property type="entry name" value="CDK"/>
</dbReference>
<comment type="subcellular location">
    <subcellularLocation>
        <location evidence="1">Nucleus</location>
    </subcellularLocation>
</comment>
<dbReference type="Proteomes" id="UP001054945">
    <property type="component" value="Unassembled WGS sequence"/>
</dbReference>
<keyword evidence="9" id="KW-1185">Reference proteome</keyword>
<dbReference type="GO" id="GO:0008353">
    <property type="term" value="F:RNA polymerase II CTD heptapeptide repeat kinase activity"/>
    <property type="evidence" value="ECO:0007669"/>
    <property type="project" value="TreeGrafter"/>
</dbReference>
<dbReference type="GO" id="GO:0005634">
    <property type="term" value="C:nucleus"/>
    <property type="evidence" value="ECO:0007669"/>
    <property type="project" value="UniProtKB-SubCell"/>
</dbReference>
<dbReference type="InterPro" id="IPR011009">
    <property type="entry name" value="Kinase-like_dom_sf"/>
</dbReference>
<evidence type="ECO:0000256" key="5">
    <source>
        <dbReference type="ARBA" id="ARBA00022777"/>
    </source>
</evidence>
<dbReference type="GO" id="GO:0005524">
    <property type="term" value="F:ATP binding"/>
    <property type="evidence" value="ECO:0007669"/>
    <property type="project" value="UniProtKB-KW"/>
</dbReference>
<evidence type="ECO:0000256" key="4">
    <source>
        <dbReference type="ARBA" id="ARBA00022741"/>
    </source>
</evidence>
<keyword evidence="4" id="KW-0547">Nucleotide-binding</keyword>
<dbReference type="SMART" id="SM00220">
    <property type="entry name" value="S_TKc"/>
    <property type="match status" value="1"/>
</dbReference>
<evidence type="ECO:0000313" key="9">
    <source>
        <dbReference type="Proteomes" id="UP001054945"/>
    </source>
</evidence>
<keyword evidence="2" id="KW-0723">Serine/threonine-protein kinase</keyword>
<evidence type="ECO:0000256" key="3">
    <source>
        <dbReference type="ARBA" id="ARBA00022679"/>
    </source>
</evidence>
<dbReference type="PANTHER" id="PTHR24056:SF233">
    <property type="entry name" value="CYCLIN-DEPENDENT KINASE 9"/>
    <property type="match status" value="1"/>
</dbReference>
<comment type="caution">
    <text evidence="8">The sequence shown here is derived from an EMBL/GenBank/DDBJ whole genome shotgun (WGS) entry which is preliminary data.</text>
</comment>
<dbReference type="AlphaFoldDB" id="A0AAV4TKK0"/>
<reference evidence="8 9" key="1">
    <citation type="submission" date="2021-06" db="EMBL/GenBank/DDBJ databases">
        <title>Caerostris extrusa draft genome.</title>
        <authorList>
            <person name="Kono N."/>
            <person name="Arakawa K."/>
        </authorList>
    </citation>
    <scope>NUCLEOTIDE SEQUENCE [LARGE SCALE GENOMIC DNA]</scope>
</reference>
<evidence type="ECO:0000256" key="6">
    <source>
        <dbReference type="ARBA" id="ARBA00022840"/>
    </source>
</evidence>
<sequence>MPTPVPWPVALDYAVEDPCEQPNRGGPTDSRLGLNPHIYFRDLKPSNILITKSGIVKLADFGLARFFRDATEDQPNRYTNKVVTLWYRPPELLLGDRNYGPPVDMWAAGCVMAEMWTRFPIIEGNSNSSN</sequence>
<dbReference type="PROSITE" id="PS50011">
    <property type="entry name" value="PROTEIN_KINASE_DOM"/>
    <property type="match status" value="1"/>
</dbReference>